<comment type="caution">
    <text evidence="1">The sequence shown here is derived from an EMBL/GenBank/DDBJ whole genome shotgun (WGS) entry which is preliminary data.</text>
</comment>
<accession>A0ACB8SYR8</accession>
<evidence type="ECO:0000313" key="2">
    <source>
        <dbReference type="Proteomes" id="UP000814140"/>
    </source>
</evidence>
<proteinExistence type="predicted"/>
<reference evidence="1" key="1">
    <citation type="submission" date="2021-03" db="EMBL/GenBank/DDBJ databases">
        <authorList>
            <consortium name="DOE Joint Genome Institute"/>
            <person name="Ahrendt S."/>
            <person name="Looney B.P."/>
            <person name="Miyauchi S."/>
            <person name="Morin E."/>
            <person name="Drula E."/>
            <person name="Courty P.E."/>
            <person name="Chicoki N."/>
            <person name="Fauchery L."/>
            <person name="Kohler A."/>
            <person name="Kuo A."/>
            <person name="Labutti K."/>
            <person name="Pangilinan J."/>
            <person name="Lipzen A."/>
            <person name="Riley R."/>
            <person name="Andreopoulos W."/>
            <person name="He G."/>
            <person name="Johnson J."/>
            <person name="Barry K.W."/>
            <person name="Grigoriev I.V."/>
            <person name="Nagy L."/>
            <person name="Hibbett D."/>
            <person name="Henrissat B."/>
            <person name="Matheny P.B."/>
            <person name="Labbe J."/>
            <person name="Martin F."/>
        </authorList>
    </citation>
    <scope>NUCLEOTIDE SEQUENCE</scope>
    <source>
        <strain evidence="1">HHB10654</strain>
    </source>
</reference>
<organism evidence="1 2">
    <name type="scientific">Artomyces pyxidatus</name>
    <dbReference type="NCBI Taxonomy" id="48021"/>
    <lineage>
        <taxon>Eukaryota</taxon>
        <taxon>Fungi</taxon>
        <taxon>Dikarya</taxon>
        <taxon>Basidiomycota</taxon>
        <taxon>Agaricomycotina</taxon>
        <taxon>Agaricomycetes</taxon>
        <taxon>Russulales</taxon>
        <taxon>Auriscalpiaceae</taxon>
        <taxon>Artomyces</taxon>
    </lineage>
</organism>
<reference evidence="1" key="2">
    <citation type="journal article" date="2022" name="New Phytol.">
        <title>Evolutionary transition to the ectomycorrhizal habit in the genomes of a hyperdiverse lineage of mushroom-forming fungi.</title>
        <authorList>
            <person name="Looney B."/>
            <person name="Miyauchi S."/>
            <person name="Morin E."/>
            <person name="Drula E."/>
            <person name="Courty P.E."/>
            <person name="Kohler A."/>
            <person name="Kuo A."/>
            <person name="LaButti K."/>
            <person name="Pangilinan J."/>
            <person name="Lipzen A."/>
            <person name="Riley R."/>
            <person name="Andreopoulos W."/>
            <person name="He G."/>
            <person name="Johnson J."/>
            <person name="Nolan M."/>
            <person name="Tritt A."/>
            <person name="Barry K.W."/>
            <person name="Grigoriev I.V."/>
            <person name="Nagy L.G."/>
            <person name="Hibbett D."/>
            <person name="Henrissat B."/>
            <person name="Matheny P.B."/>
            <person name="Labbe J."/>
            <person name="Martin F.M."/>
        </authorList>
    </citation>
    <scope>NUCLEOTIDE SEQUENCE</scope>
    <source>
        <strain evidence="1">HHB10654</strain>
    </source>
</reference>
<evidence type="ECO:0000313" key="1">
    <source>
        <dbReference type="EMBL" id="KAI0061595.1"/>
    </source>
</evidence>
<sequence>MCPYELLTPVVYRGRPRAASLSRNIKSDAPQLVHTLQQEHSSVLSLITDENYIYSGSQSQDISVWDNQTYTLKATLRGHTGSVLALEYAPDKRWLFSSSGESLNSRVWCTRTLRPLYVLNPYLETDAGDLFCLAWSSTYKTIYIGCQNTCLQWYAFPDSSGSPGVPASSGTSTPSKKAHKFFDSYPRYQRRPADLLASNGAGTLPLLEASGTVLNVPPTNVIDSAHYGYVYCMALLPSIRDGSDDVQEGQEVQLVTGSGDETVKVWKCTETGLELTNTIACTHGAVLSIATRGDMLYAGCQDGYVKVWDLQANTLIRTIIVQENVDILSLSMLHADLYTFSANGYVNRFSDTFDCTARWQAHDGIVLSSIVSHTKDCDEYKLITGGNDAAIKVWTTLPPKSDVTYGDDVKAPNGSFPGVVVVKNSHRLPDVMMYALSKFVSIRSVSSAPELREDCHQAAIFLSKCLHQLGAHSKLLYSGDVHNPIVFATFQGTQTTKRKPRILFYGHYDVISAPPQGWDSDPFELTARNGFLYGRGVSDDKGPVLAVACAAAELLQQRKLGVDLVFLIEGEEETGSVGFVESVRKHREVIGDVDAILVSNSGWIACDVPSITYGLRGVIHSNIEISSQSKDAHSGVDGGAVTEPMQDMVQILATLADKNHTVLIPGFYDNVRPQDANETDMFRQLESVTNRSAASLAARWREPSLTIHNILGSGPRNPTVIPATVTAQVSLRIVPDQSLDEVSAALLQYIKDSFAQLASPNELRVSVDHTADWWLGNLEHPWFKALARAIRDEWQKDPMCVREGGSIPCVPFLEKEFGCPALHLPMGQSTDQAHLPNEHLSLSNLHAGKSVVERFLLAVADSDMSTFAA</sequence>
<dbReference type="EMBL" id="MU277211">
    <property type="protein sequence ID" value="KAI0061595.1"/>
    <property type="molecule type" value="Genomic_DNA"/>
</dbReference>
<dbReference type="Proteomes" id="UP000814140">
    <property type="component" value="Unassembled WGS sequence"/>
</dbReference>
<keyword evidence="2" id="KW-1185">Reference proteome</keyword>
<gene>
    <name evidence="1" type="ORF">BV25DRAFT_1805443</name>
</gene>
<name>A0ACB8SYR8_9AGAM</name>
<protein>
    <submittedName>
        <fullName evidence="1">Zn-dependent exopeptidase</fullName>
    </submittedName>
</protein>